<keyword evidence="3" id="KW-1185">Reference proteome</keyword>
<comment type="caution">
    <text evidence="2">The sequence shown here is derived from an EMBL/GenBank/DDBJ whole genome shotgun (WGS) entry which is preliminary data.</text>
</comment>
<dbReference type="Proteomes" id="UP000718821">
    <property type="component" value="Unassembled WGS sequence"/>
</dbReference>
<reference evidence="2" key="1">
    <citation type="submission" date="2020-08" db="EMBL/GenBank/DDBJ databases">
        <authorList>
            <person name="Cejkova D."/>
            <person name="Kubasova T."/>
            <person name="Jahodarova E."/>
            <person name="Rychlik I."/>
        </authorList>
    </citation>
    <scope>NUCLEOTIDE SEQUENCE</scope>
    <source>
        <strain evidence="2">An836</strain>
    </source>
</reference>
<reference evidence="2" key="2">
    <citation type="journal article" date="2021" name="Sci. Rep.">
        <title>The distribution of antibiotic resistance genes in chicken gut microbiota commensals.</title>
        <authorList>
            <person name="Juricova H."/>
            <person name="Matiasovicova J."/>
            <person name="Kubasova T."/>
            <person name="Cejkova D."/>
            <person name="Rychlik I."/>
        </authorList>
    </citation>
    <scope>NUCLEOTIDE SEQUENCE</scope>
    <source>
        <strain evidence="2">An836</strain>
    </source>
</reference>
<name>A0A938WXS3_9BIFI</name>
<organism evidence="2 3">
    <name type="scientific">Bifidobacterium pullorum subsp. saeculare</name>
    <dbReference type="NCBI Taxonomy" id="78257"/>
    <lineage>
        <taxon>Bacteria</taxon>
        <taxon>Bacillati</taxon>
        <taxon>Actinomycetota</taxon>
        <taxon>Actinomycetes</taxon>
        <taxon>Bifidobacteriales</taxon>
        <taxon>Bifidobacteriaceae</taxon>
        <taxon>Bifidobacterium</taxon>
    </lineage>
</organism>
<gene>
    <name evidence="2" type="ORF">H7U32_04395</name>
</gene>
<dbReference type="AlphaFoldDB" id="A0A938WXS3"/>
<dbReference type="RefSeq" id="WP_204468409.1">
    <property type="nucleotide sequence ID" value="NZ_JACLYU010000005.1"/>
</dbReference>
<evidence type="ECO:0000313" key="2">
    <source>
        <dbReference type="EMBL" id="MBM6699568.1"/>
    </source>
</evidence>
<dbReference type="PROSITE" id="PS51820">
    <property type="entry name" value="PA14"/>
    <property type="match status" value="1"/>
</dbReference>
<dbReference type="EMBL" id="JACLYU010000005">
    <property type="protein sequence ID" value="MBM6699568.1"/>
    <property type="molecule type" value="Genomic_DNA"/>
</dbReference>
<dbReference type="InterPro" id="IPR037524">
    <property type="entry name" value="PA14/GLEYA"/>
</dbReference>
<accession>A0A938WXS3</accession>
<evidence type="ECO:0000259" key="1">
    <source>
        <dbReference type="PROSITE" id="PS51820"/>
    </source>
</evidence>
<protein>
    <recommendedName>
        <fullName evidence="1">PA14 domain-containing protein</fullName>
    </recommendedName>
</protein>
<evidence type="ECO:0000313" key="3">
    <source>
        <dbReference type="Proteomes" id="UP000718821"/>
    </source>
</evidence>
<sequence length="359" mass="40402">MQNKLGADGYPVLNKATTDSDESLAYLFNGDNGIGKHAYLDVKGLLQVDDERYYTYDSTNHFAEFNTSTKNFTLYEEPGVYAYPGKNQKPVHLGQFFPFNTAEQVFTKDFISNNRLVNHYFGVHMNTRFIQQYEGHTDKNKTWKVTYNFSGDDDVWIFIDGVLVGDLGGNHDALSIQIDFSSGEVITYEDRDSDNQYTDQDGKPHNTTTLAKAMEGTGKPGFRDHTFADGTYHTLDFFYLERGGINSNMSLKYNLVNLPESDIVKMDQDGKRIPGVGFELYPATVVNGVYTVAEDAKPRCIGTTNSVGELVLMEEQANGGNMPVQLSALGKNTHWVLRETSTPPWTPQLARHLDHHQRT</sequence>
<proteinExistence type="predicted"/>
<feature type="domain" description="PA14" evidence="1">
    <location>
        <begin position="75"/>
        <end position="267"/>
    </location>
</feature>